<evidence type="ECO:0000313" key="2">
    <source>
        <dbReference type="EMBL" id="CAD8187916.1"/>
    </source>
</evidence>
<dbReference type="EMBL" id="CAJJDP010000090">
    <property type="protein sequence ID" value="CAD8187916.1"/>
    <property type="molecule type" value="Genomic_DNA"/>
</dbReference>
<reference evidence="2" key="1">
    <citation type="submission" date="2021-01" db="EMBL/GenBank/DDBJ databases">
        <authorList>
            <consortium name="Genoscope - CEA"/>
            <person name="William W."/>
        </authorList>
    </citation>
    <scope>NUCLEOTIDE SEQUENCE</scope>
</reference>
<sequence>MSILNQTKQNINSKLFNKYCQSQNYYFTRDINEILNEATTKSTVRFKDWNYYDEQDEYLKRVYHLSEYPVKIQLLTEYYKFHHDIARMFQEPVSTILNKYYDKKRKIEYYRIAKIIDQENKNNPHRPPKGIIGERPSPLNSQLSQANKEQDLPESNIKNIQILKELSCLDQLQQQIDKPTRIKFDVSQTLNEICKQIANCPDQSSLFIPTNNNKNEEIKLNHFLDFINQQQSKQQLPQQKQQTKLSQPQEKLIHSIIKQRLSNKQKSTDIQSFLKTQNFDYPSTQSTIDQKYSKTNLHTEENIIKIDSKLSESLKNRSKLRVNKEPYKSSSPTNQLNFNQNNAQQVLKTQQSQFKLNGNNFISKLLIEDQIIESDYKWKTGALTHRPITGSSNHFNYSPQIQKMKLDNCKILKTKTQHQPPQFHNLKNQPTNRNKEISRKTASQNIHIRQGSNQERIITLQNDHPRTQFTNHVFKETQPFQSSTHRKQVSDNRALFQKDYQQDYNCLTERRPYVEQLFKNSNLDYNSLMKTNHNNVQSGSFQNNILNNQQQQNIQQLIRKVAKQNQQLYLNNYKNQQNHS</sequence>
<dbReference type="OrthoDB" id="292259at2759"/>
<feature type="compositionally biased region" description="Polar residues" evidence="1">
    <location>
        <begin position="417"/>
        <end position="432"/>
    </location>
</feature>
<protein>
    <submittedName>
        <fullName evidence="2">Uncharacterized protein</fullName>
    </submittedName>
</protein>
<evidence type="ECO:0000256" key="1">
    <source>
        <dbReference type="SAM" id="MobiDB-lite"/>
    </source>
</evidence>
<dbReference type="OMA" id="CKQIANC"/>
<gene>
    <name evidence="2" type="ORF">POCTA_138.1.T0910133</name>
</gene>
<proteinExistence type="predicted"/>
<dbReference type="AlphaFoldDB" id="A0A8S1WQE3"/>
<name>A0A8S1WQE3_PAROT</name>
<dbReference type="Proteomes" id="UP000683925">
    <property type="component" value="Unassembled WGS sequence"/>
</dbReference>
<keyword evidence="3" id="KW-1185">Reference proteome</keyword>
<comment type="caution">
    <text evidence="2">The sequence shown here is derived from an EMBL/GenBank/DDBJ whole genome shotgun (WGS) entry which is preliminary data.</text>
</comment>
<feature type="region of interest" description="Disordered" evidence="1">
    <location>
        <begin position="416"/>
        <end position="435"/>
    </location>
</feature>
<feature type="compositionally biased region" description="Polar residues" evidence="1">
    <location>
        <begin position="138"/>
        <end position="147"/>
    </location>
</feature>
<accession>A0A8S1WQE3</accession>
<evidence type="ECO:0000313" key="3">
    <source>
        <dbReference type="Proteomes" id="UP000683925"/>
    </source>
</evidence>
<feature type="region of interest" description="Disordered" evidence="1">
    <location>
        <begin position="120"/>
        <end position="151"/>
    </location>
</feature>
<organism evidence="2 3">
    <name type="scientific">Paramecium octaurelia</name>
    <dbReference type="NCBI Taxonomy" id="43137"/>
    <lineage>
        <taxon>Eukaryota</taxon>
        <taxon>Sar</taxon>
        <taxon>Alveolata</taxon>
        <taxon>Ciliophora</taxon>
        <taxon>Intramacronucleata</taxon>
        <taxon>Oligohymenophorea</taxon>
        <taxon>Peniculida</taxon>
        <taxon>Parameciidae</taxon>
        <taxon>Paramecium</taxon>
    </lineage>
</organism>